<reference evidence="1 2" key="1">
    <citation type="journal article" date="2014" name="Nature">
        <title>The genome of the recently domesticated crop plant sugar beet (Beta vulgaris).</title>
        <authorList>
            <person name="Dohm J.C."/>
            <person name="Minoche A.E."/>
            <person name="Holtgrawe D."/>
            <person name="Capella-Gutierrez S."/>
            <person name="Zakrzewski F."/>
            <person name="Tafer H."/>
            <person name="Rupp O."/>
            <person name="Sorensen T.R."/>
            <person name="Stracke R."/>
            <person name="Reinhardt R."/>
            <person name="Goesmann A."/>
            <person name="Kraft T."/>
            <person name="Schulz B."/>
            <person name="Stadler P.F."/>
            <person name="Schmidt T."/>
            <person name="Gabaldon T."/>
            <person name="Lehrach H."/>
            <person name="Weisshaar B."/>
            <person name="Himmelbauer H."/>
        </authorList>
    </citation>
    <scope>NUCLEOTIDE SEQUENCE [LARGE SCALE GENOMIC DNA]</scope>
    <source>
        <tissue evidence="1">Taproot</tissue>
    </source>
</reference>
<dbReference type="Gramene" id="KMS94334">
    <property type="protein sequence ID" value="KMS94334"/>
    <property type="gene ID" value="BVRB_022450"/>
</dbReference>
<sequence>MPMAAGLDIRLMMNDNPNNGEWDKECDELDDNGSDEITDDNIQKEVRRSSFQRAIQPDLLEGVPGSGFRRNRGDIVLVPNGRYH</sequence>
<organism evidence="1 2">
    <name type="scientific">Beta vulgaris subsp. vulgaris</name>
    <name type="common">Beet</name>
    <dbReference type="NCBI Taxonomy" id="3555"/>
    <lineage>
        <taxon>Eukaryota</taxon>
        <taxon>Viridiplantae</taxon>
        <taxon>Streptophyta</taxon>
        <taxon>Embryophyta</taxon>
        <taxon>Tracheophyta</taxon>
        <taxon>Spermatophyta</taxon>
        <taxon>Magnoliopsida</taxon>
        <taxon>eudicotyledons</taxon>
        <taxon>Gunneridae</taxon>
        <taxon>Pentapetalae</taxon>
        <taxon>Caryophyllales</taxon>
        <taxon>Chenopodiaceae</taxon>
        <taxon>Betoideae</taxon>
        <taxon>Beta</taxon>
    </lineage>
</organism>
<accession>A0A0J8AZY9</accession>
<keyword evidence="2" id="KW-1185">Reference proteome</keyword>
<dbReference type="AlphaFoldDB" id="A0A0J8AZY9"/>
<evidence type="ECO:0000313" key="1">
    <source>
        <dbReference type="EMBL" id="KMS94334.1"/>
    </source>
</evidence>
<gene>
    <name evidence="1" type="ORF">BVRB_022450</name>
</gene>
<name>A0A0J8AZY9_BETVV</name>
<protein>
    <submittedName>
        <fullName evidence="1">Uncharacterized protein</fullName>
    </submittedName>
</protein>
<evidence type="ECO:0000313" key="2">
    <source>
        <dbReference type="Proteomes" id="UP000035740"/>
    </source>
</evidence>
<proteinExistence type="predicted"/>
<dbReference type="EMBL" id="KQ094224">
    <property type="protein sequence ID" value="KMS94334.1"/>
    <property type="molecule type" value="Genomic_DNA"/>
</dbReference>
<dbReference type="Proteomes" id="UP000035740">
    <property type="component" value="Unassembled WGS sequence"/>
</dbReference>